<gene>
    <name evidence="9 10 11" type="primary">LOC107224514</name>
</gene>
<dbReference type="RefSeq" id="XP_046595379.1">
    <property type="nucleotide sequence ID" value="XM_046739423.1"/>
</dbReference>
<keyword evidence="5 6" id="KW-0472">Membrane</keyword>
<evidence type="ECO:0000256" key="6">
    <source>
        <dbReference type="SAM" id="Phobius"/>
    </source>
</evidence>
<protein>
    <submittedName>
        <fullName evidence="9 10">Transmembrane protein 135</fullName>
    </submittedName>
</protein>
<evidence type="ECO:0000313" key="8">
    <source>
        <dbReference type="Proteomes" id="UP000829291"/>
    </source>
</evidence>
<accession>A0ABM3G526</accession>
<comment type="subcellular location">
    <subcellularLocation>
        <location evidence="1">Endomembrane system</location>
        <topology evidence="1">Multi-pass membrane protein</topology>
    </subcellularLocation>
</comment>
<dbReference type="InterPro" id="IPR031926">
    <property type="entry name" value="TMEM135_N"/>
</dbReference>
<keyword evidence="8" id="KW-1185">Reference proteome</keyword>
<evidence type="ECO:0000256" key="1">
    <source>
        <dbReference type="ARBA" id="ARBA00004127"/>
    </source>
</evidence>
<evidence type="ECO:0000256" key="2">
    <source>
        <dbReference type="ARBA" id="ARBA00008924"/>
    </source>
</evidence>
<evidence type="ECO:0000313" key="10">
    <source>
        <dbReference type="RefSeq" id="XP_046595379.1"/>
    </source>
</evidence>
<name>A0ABM3G526_NEOLC</name>
<proteinExistence type="inferred from homology"/>
<evidence type="ECO:0000313" key="11">
    <source>
        <dbReference type="RefSeq" id="XP_046595380.1"/>
    </source>
</evidence>
<evidence type="ECO:0000256" key="5">
    <source>
        <dbReference type="ARBA" id="ARBA00023136"/>
    </source>
</evidence>
<evidence type="ECO:0000259" key="7">
    <source>
        <dbReference type="Pfam" id="PF15982"/>
    </source>
</evidence>
<dbReference type="PANTHER" id="PTHR12459:SF15">
    <property type="entry name" value="TRANSMEMBRANE PROTEIN 135"/>
    <property type="match status" value="1"/>
</dbReference>
<sequence>MPPRLSKFSISATCIDYVHPWTNSCVSATAGLGLHALQESLRIYTTVYLVTLLMKGRIPSKDDIRRTVLGVLQSTAFLSWSAFSYSIFLCLLRRISGNFNILTVSFLPSFLSNLAAIVIERPSRRTLLCLYVSNIATETVFRAGVWRGYFSVIPRGEVYIFAASIAMMLYYFRSEKNQQDSIFKILQFVIGPYERYNCSEIRREPHTLAPKSLQKRRITNKSNNQIFNACHSGLAVYKHVIERLKAWHKHLSCPHPFSCAHYVISGGTKLFGIGIGVQLAIKLVLQWKKIFGRPKIAKQIIFRRENLYLGMFIGGFTGIYRMLSCGLRRAFGKDSRYYAIPAGIAASVAFTMYPDNTIALYVMWKALQILWNSGVATGKLPEVKWFIIVLYCFSTAILFHAAIIEPQNLRSSYWKFLHNLSGGRIATMARKPLDEFGLGTSASLAEVLRKTQTTDQISYSF</sequence>
<reference evidence="9 10" key="1">
    <citation type="submission" date="2025-05" db="UniProtKB">
        <authorList>
            <consortium name="RefSeq"/>
        </authorList>
    </citation>
    <scope>IDENTIFICATION</scope>
    <source>
        <tissue evidence="9 10">Thorax and Abdomen</tissue>
    </source>
</reference>
<keyword evidence="3 6" id="KW-0812">Transmembrane</keyword>
<feature type="transmembrane region" description="Helical" evidence="6">
    <location>
        <begin position="152"/>
        <end position="172"/>
    </location>
</feature>
<keyword evidence="4 6" id="KW-1133">Transmembrane helix</keyword>
<feature type="transmembrane region" description="Helical" evidence="6">
    <location>
        <begin position="67"/>
        <end position="87"/>
    </location>
</feature>
<feature type="transmembrane region" description="Helical" evidence="6">
    <location>
        <begin position="99"/>
        <end position="119"/>
    </location>
</feature>
<feature type="transmembrane region" description="Helical" evidence="6">
    <location>
        <begin position="307"/>
        <end position="323"/>
    </location>
</feature>
<feature type="transmembrane region" description="Helical" evidence="6">
    <location>
        <begin position="385"/>
        <end position="404"/>
    </location>
</feature>
<dbReference type="GeneID" id="107224514"/>
<feature type="transmembrane region" description="Helical" evidence="6">
    <location>
        <begin position="335"/>
        <end position="353"/>
    </location>
</feature>
<dbReference type="Pfam" id="PF15982">
    <property type="entry name" value="TMEM135_C_rich"/>
    <property type="match status" value="1"/>
</dbReference>
<evidence type="ECO:0000256" key="4">
    <source>
        <dbReference type="ARBA" id="ARBA00022989"/>
    </source>
</evidence>
<dbReference type="InterPro" id="IPR026749">
    <property type="entry name" value="Tmem135"/>
</dbReference>
<evidence type="ECO:0000256" key="3">
    <source>
        <dbReference type="ARBA" id="ARBA00022692"/>
    </source>
</evidence>
<organism evidence="8 9">
    <name type="scientific">Neodiprion lecontei</name>
    <name type="common">Redheaded pine sawfly</name>
    <dbReference type="NCBI Taxonomy" id="441921"/>
    <lineage>
        <taxon>Eukaryota</taxon>
        <taxon>Metazoa</taxon>
        <taxon>Ecdysozoa</taxon>
        <taxon>Arthropoda</taxon>
        <taxon>Hexapoda</taxon>
        <taxon>Insecta</taxon>
        <taxon>Pterygota</taxon>
        <taxon>Neoptera</taxon>
        <taxon>Endopterygota</taxon>
        <taxon>Hymenoptera</taxon>
        <taxon>Tenthredinoidea</taxon>
        <taxon>Diprionidae</taxon>
        <taxon>Diprioninae</taxon>
        <taxon>Neodiprion</taxon>
    </lineage>
</organism>
<dbReference type="RefSeq" id="XP_046595380.1">
    <property type="nucleotide sequence ID" value="XM_046739424.1"/>
</dbReference>
<dbReference type="PANTHER" id="PTHR12459">
    <property type="entry name" value="TRANSMEMBRANE PROTEIN 135-RELATED"/>
    <property type="match status" value="1"/>
</dbReference>
<feature type="domain" description="Transmembrane protein 135 N-terminal" evidence="7">
    <location>
        <begin position="13"/>
        <end position="145"/>
    </location>
</feature>
<dbReference type="Proteomes" id="UP000829291">
    <property type="component" value="Chromosome 5"/>
</dbReference>
<dbReference type="RefSeq" id="XP_046595378.1">
    <property type="nucleotide sequence ID" value="XM_046739422.1"/>
</dbReference>
<comment type="similarity">
    <text evidence="2">Belongs to the TMEM135 family.</text>
</comment>
<evidence type="ECO:0000313" key="9">
    <source>
        <dbReference type="RefSeq" id="XP_046595378.1"/>
    </source>
</evidence>